<comment type="similarity">
    <text evidence="1">Belongs to the 'GDSL' lipolytic enzyme family.</text>
</comment>
<dbReference type="OrthoDB" id="9807041at2"/>
<name>A0A3N0BN31_9SPHI</name>
<dbReference type="SUPFAM" id="SSF52266">
    <property type="entry name" value="SGNH hydrolase"/>
    <property type="match status" value="1"/>
</dbReference>
<keyword evidence="5" id="KW-1185">Reference proteome</keyword>
<sequence length="250" mass="27872">MNNIGIKIFTMVIVFALCGFASKQKNIKLYIIGDSTAANKSPNAYPETGWGMELQSFFKSEVVVDNRALNGRSTKSFRAENHWQPILQQLMPGDYVFIEFGHNDEKIDKPGVGTSLSEFKSNLINYVMEVRDKKAIPVLLTPISRRSFKNGLLVDSHGAYPNVTREVADSLKVPMIDMLAKTENLLSKLGDLPSIRLFNYVDSGHVNYPIGKKDDTHLSPEGAKQIASLVVQGIKEEKLKLSQRLKSGNQ</sequence>
<dbReference type="InterPro" id="IPR037459">
    <property type="entry name" value="RhgT-like"/>
</dbReference>
<dbReference type="EMBL" id="RBEE01000045">
    <property type="protein sequence ID" value="RNL49750.1"/>
    <property type="molecule type" value="Genomic_DNA"/>
</dbReference>
<evidence type="ECO:0000256" key="1">
    <source>
        <dbReference type="ARBA" id="ARBA00008668"/>
    </source>
</evidence>
<evidence type="ECO:0000256" key="2">
    <source>
        <dbReference type="ARBA" id="ARBA00022801"/>
    </source>
</evidence>
<dbReference type="InterPro" id="IPR036514">
    <property type="entry name" value="SGNH_hydro_sf"/>
</dbReference>
<feature type="domain" description="SGNH hydrolase-type esterase" evidence="3">
    <location>
        <begin position="32"/>
        <end position="224"/>
    </location>
</feature>
<dbReference type="AlphaFoldDB" id="A0A3N0BN31"/>
<organism evidence="4 5">
    <name type="scientific">Pedobacter jejuensis</name>
    <dbReference type="NCBI Taxonomy" id="1268550"/>
    <lineage>
        <taxon>Bacteria</taxon>
        <taxon>Pseudomonadati</taxon>
        <taxon>Bacteroidota</taxon>
        <taxon>Sphingobacteriia</taxon>
        <taxon>Sphingobacteriales</taxon>
        <taxon>Sphingobacteriaceae</taxon>
        <taxon>Pedobacter</taxon>
    </lineage>
</organism>
<evidence type="ECO:0000313" key="4">
    <source>
        <dbReference type="EMBL" id="RNL49750.1"/>
    </source>
</evidence>
<dbReference type="PANTHER" id="PTHR43695:SF1">
    <property type="entry name" value="RHAMNOGALACTURONAN ACETYLESTERASE"/>
    <property type="match status" value="1"/>
</dbReference>
<reference evidence="4 5" key="1">
    <citation type="submission" date="2018-10" db="EMBL/GenBank/DDBJ databases">
        <title>Genome sequencing of Pedobacter jejuensis TNB23.</title>
        <authorList>
            <person name="Cho Y.-J."/>
            <person name="Cho A."/>
            <person name="Kim O.-S."/>
        </authorList>
    </citation>
    <scope>NUCLEOTIDE SEQUENCE [LARGE SCALE GENOMIC DNA]</scope>
    <source>
        <strain evidence="4 5">TNB23</strain>
    </source>
</reference>
<comment type="caution">
    <text evidence="4">The sequence shown here is derived from an EMBL/GenBank/DDBJ whole genome shotgun (WGS) entry which is preliminary data.</text>
</comment>
<dbReference type="PANTHER" id="PTHR43695">
    <property type="entry name" value="PUTATIVE (AFU_ORTHOLOGUE AFUA_2G17250)-RELATED"/>
    <property type="match status" value="1"/>
</dbReference>
<gene>
    <name evidence="4" type="ORF">D7004_20285</name>
</gene>
<evidence type="ECO:0000313" key="5">
    <source>
        <dbReference type="Proteomes" id="UP000274046"/>
    </source>
</evidence>
<dbReference type="Pfam" id="PF13472">
    <property type="entry name" value="Lipase_GDSL_2"/>
    <property type="match status" value="1"/>
</dbReference>
<dbReference type="Proteomes" id="UP000274046">
    <property type="component" value="Unassembled WGS sequence"/>
</dbReference>
<proteinExistence type="inferred from homology"/>
<dbReference type="Gene3D" id="3.40.50.1110">
    <property type="entry name" value="SGNH hydrolase"/>
    <property type="match status" value="1"/>
</dbReference>
<dbReference type="InterPro" id="IPR013830">
    <property type="entry name" value="SGNH_hydro"/>
</dbReference>
<protein>
    <submittedName>
        <fullName evidence="4">Rhamnogalacturonan acetylesterase</fullName>
    </submittedName>
</protein>
<accession>A0A3N0BN31</accession>
<dbReference type="CDD" id="cd01821">
    <property type="entry name" value="Rhamnogalacturan_acetylesterase_like"/>
    <property type="match status" value="1"/>
</dbReference>
<evidence type="ECO:0000259" key="3">
    <source>
        <dbReference type="Pfam" id="PF13472"/>
    </source>
</evidence>
<dbReference type="RefSeq" id="WP_123207650.1">
    <property type="nucleotide sequence ID" value="NZ_RBEE01000045.1"/>
</dbReference>
<dbReference type="GO" id="GO:0016788">
    <property type="term" value="F:hydrolase activity, acting on ester bonds"/>
    <property type="evidence" value="ECO:0007669"/>
    <property type="project" value="UniProtKB-ARBA"/>
</dbReference>
<keyword evidence="2" id="KW-0378">Hydrolase</keyword>